<dbReference type="GO" id="GO:0004523">
    <property type="term" value="F:RNA-DNA hybrid ribonuclease activity"/>
    <property type="evidence" value="ECO:0007669"/>
    <property type="project" value="InterPro"/>
</dbReference>
<reference evidence="2" key="2">
    <citation type="journal article" date="2024" name="Plant">
        <title>Genomic evolution and insights into agronomic trait innovations of Sesamum species.</title>
        <authorList>
            <person name="Miao H."/>
            <person name="Wang L."/>
            <person name="Qu L."/>
            <person name="Liu H."/>
            <person name="Sun Y."/>
            <person name="Le M."/>
            <person name="Wang Q."/>
            <person name="Wei S."/>
            <person name="Zheng Y."/>
            <person name="Lin W."/>
            <person name="Duan Y."/>
            <person name="Cao H."/>
            <person name="Xiong S."/>
            <person name="Wang X."/>
            <person name="Wei L."/>
            <person name="Li C."/>
            <person name="Ma Q."/>
            <person name="Ju M."/>
            <person name="Zhao R."/>
            <person name="Li G."/>
            <person name="Mu C."/>
            <person name="Tian Q."/>
            <person name="Mei H."/>
            <person name="Zhang T."/>
            <person name="Gao T."/>
            <person name="Zhang H."/>
        </authorList>
    </citation>
    <scope>NUCLEOTIDE SEQUENCE</scope>
    <source>
        <strain evidence="2">3651</strain>
    </source>
</reference>
<dbReference type="AlphaFoldDB" id="A0AAE2CFG1"/>
<gene>
    <name evidence="2" type="ORF">Salat_2434600</name>
</gene>
<feature type="domain" description="RNase H type-1" evidence="1">
    <location>
        <begin position="60"/>
        <end position="132"/>
    </location>
</feature>
<accession>A0AAE2CFG1</accession>
<dbReference type="EMBL" id="JACGWO010000009">
    <property type="protein sequence ID" value="KAK4420216.1"/>
    <property type="molecule type" value="Genomic_DNA"/>
</dbReference>
<dbReference type="Proteomes" id="UP001293254">
    <property type="component" value="Unassembled WGS sequence"/>
</dbReference>
<proteinExistence type="predicted"/>
<evidence type="ECO:0000313" key="3">
    <source>
        <dbReference type="Proteomes" id="UP001293254"/>
    </source>
</evidence>
<keyword evidence="3" id="KW-1185">Reference proteome</keyword>
<evidence type="ECO:0000313" key="2">
    <source>
        <dbReference type="EMBL" id="KAK4420216.1"/>
    </source>
</evidence>
<protein>
    <recommendedName>
        <fullName evidence="1">RNase H type-1 domain-containing protein</fullName>
    </recommendedName>
</protein>
<evidence type="ECO:0000259" key="1">
    <source>
        <dbReference type="Pfam" id="PF13456"/>
    </source>
</evidence>
<dbReference type="Pfam" id="PF13456">
    <property type="entry name" value="RVT_3"/>
    <property type="match status" value="1"/>
</dbReference>
<comment type="caution">
    <text evidence="2">The sequence shown here is derived from an EMBL/GenBank/DDBJ whole genome shotgun (WGS) entry which is preliminary data.</text>
</comment>
<reference evidence="2" key="1">
    <citation type="submission" date="2020-06" db="EMBL/GenBank/DDBJ databases">
        <authorList>
            <person name="Li T."/>
            <person name="Hu X."/>
            <person name="Zhang T."/>
            <person name="Song X."/>
            <person name="Zhang H."/>
            <person name="Dai N."/>
            <person name="Sheng W."/>
            <person name="Hou X."/>
            <person name="Wei L."/>
        </authorList>
    </citation>
    <scope>NUCLEOTIDE SEQUENCE</scope>
    <source>
        <strain evidence="2">3651</strain>
        <tissue evidence="2">Leaf</tissue>
    </source>
</reference>
<name>A0AAE2CFG1_9LAMI</name>
<organism evidence="2 3">
    <name type="scientific">Sesamum alatum</name>
    <dbReference type="NCBI Taxonomy" id="300844"/>
    <lineage>
        <taxon>Eukaryota</taxon>
        <taxon>Viridiplantae</taxon>
        <taxon>Streptophyta</taxon>
        <taxon>Embryophyta</taxon>
        <taxon>Tracheophyta</taxon>
        <taxon>Spermatophyta</taxon>
        <taxon>Magnoliopsida</taxon>
        <taxon>eudicotyledons</taxon>
        <taxon>Gunneridae</taxon>
        <taxon>Pentapetalae</taxon>
        <taxon>asterids</taxon>
        <taxon>lamiids</taxon>
        <taxon>Lamiales</taxon>
        <taxon>Pedaliaceae</taxon>
        <taxon>Sesamum</taxon>
    </lineage>
</organism>
<dbReference type="InterPro" id="IPR002156">
    <property type="entry name" value="RNaseH_domain"/>
</dbReference>
<sequence length="155" mass="17087">MQNLLRCRCQDEPSCMVDVLEKTLNTSLWTAHMHDKAGRFSPLLADNLGLVFLGQRLGMSVETCVDYGWSKCAVEGDCGLAIQKIDSSNRDFSSISPIIEDIISMCPIDNSISFRWVRRYANAVDHLLAQAAISSNEGTSPLPLLLDVLRADAPD</sequence>
<dbReference type="GO" id="GO:0003676">
    <property type="term" value="F:nucleic acid binding"/>
    <property type="evidence" value="ECO:0007669"/>
    <property type="project" value="InterPro"/>
</dbReference>